<comment type="caution">
    <text evidence="10">The sequence shown here is derived from an EMBL/GenBank/DDBJ whole genome shotgun (WGS) entry which is preliminary data.</text>
</comment>
<dbReference type="PRINTS" id="PR01005">
    <property type="entry name" value="FLGHOOKAP1"/>
</dbReference>
<organism evidence="10 11">
    <name type="scientific">Asticcacaulis benevestitus DSM 16100 = ATCC BAA-896</name>
    <dbReference type="NCBI Taxonomy" id="1121022"/>
    <lineage>
        <taxon>Bacteria</taxon>
        <taxon>Pseudomonadati</taxon>
        <taxon>Pseudomonadota</taxon>
        <taxon>Alphaproteobacteria</taxon>
        <taxon>Caulobacterales</taxon>
        <taxon>Caulobacteraceae</taxon>
        <taxon>Asticcacaulis</taxon>
    </lineage>
</organism>
<dbReference type="PATRIC" id="fig|1121022.4.peg.4003"/>
<dbReference type="Proteomes" id="UP000017837">
    <property type="component" value="Unassembled WGS sequence"/>
</dbReference>
<dbReference type="PANTHER" id="PTHR30033">
    <property type="entry name" value="FLAGELLAR HOOK-ASSOCIATED PROTEIN 1"/>
    <property type="match status" value="1"/>
</dbReference>
<comment type="similarity">
    <text evidence="3">Belongs to the flagella basal body rod proteins family.</text>
</comment>
<evidence type="ECO:0000256" key="1">
    <source>
        <dbReference type="ARBA" id="ARBA00004117"/>
    </source>
</evidence>
<gene>
    <name evidence="10" type="ORF">ABENE_19545</name>
</gene>
<dbReference type="InterPro" id="IPR019776">
    <property type="entry name" value="Flagellar_basal_body_rod_CS"/>
</dbReference>
<dbReference type="InterPro" id="IPR002371">
    <property type="entry name" value="FlgK"/>
</dbReference>
<dbReference type="InterPro" id="IPR010930">
    <property type="entry name" value="Flg_bb/hook_C_dom"/>
</dbReference>
<proteinExistence type="inferred from homology"/>
<dbReference type="GO" id="GO:0044780">
    <property type="term" value="P:bacterial-type flagellum assembly"/>
    <property type="evidence" value="ECO:0007669"/>
    <property type="project" value="InterPro"/>
</dbReference>
<comment type="subcellular location">
    <subcellularLocation>
        <location evidence="1">Bacterial flagellum basal body</location>
    </subcellularLocation>
    <subcellularLocation>
        <location evidence="2">Secreted</location>
    </subcellularLocation>
</comment>
<keyword evidence="6" id="KW-0975">Bacterial flagellum</keyword>
<feature type="domain" description="Flagellar basal-body/hook protein C-terminal" evidence="8">
    <location>
        <begin position="676"/>
        <end position="713"/>
    </location>
</feature>
<dbReference type="Pfam" id="PF22638">
    <property type="entry name" value="FlgK_D1"/>
    <property type="match status" value="1"/>
</dbReference>
<dbReference type="EMBL" id="AWGB01000063">
    <property type="protein sequence ID" value="ESQ84614.1"/>
    <property type="molecule type" value="Genomic_DNA"/>
</dbReference>
<evidence type="ECO:0000259" key="8">
    <source>
        <dbReference type="Pfam" id="PF06429"/>
    </source>
</evidence>
<evidence type="ECO:0000256" key="6">
    <source>
        <dbReference type="ARBA" id="ARBA00023143"/>
    </source>
</evidence>
<dbReference type="NCBIfam" id="TIGR02492">
    <property type="entry name" value="flgK_ends"/>
    <property type="match status" value="1"/>
</dbReference>
<dbReference type="Pfam" id="PF00460">
    <property type="entry name" value="Flg_bb_rod"/>
    <property type="match status" value="1"/>
</dbReference>
<dbReference type="GO" id="GO:0005576">
    <property type="term" value="C:extracellular region"/>
    <property type="evidence" value="ECO:0007669"/>
    <property type="project" value="UniProtKB-SubCell"/>
</dbReference>
<keyword evidence="11" id="KW-1185">Reference proteome</keyword>
<dbReference type="InterPro" id="IPR053927">
    <property type="entry name" value="FlgK_helical"/>
</dbReference>
<dbReference type="GO" id="GO:0009424">
    <property type="term" value="C:bacterial-type flagellum hook"/>
    <property type="evidence" value="ECO:0007669"/>
    <property type="project" value="InterPro"/>
</dbReference>
<evidence type="ECO:0000259" key="9">
    <source>
        <dbReference type="Pfam" id="PF22638"/>
    </source>
</evidence>
<reference evidence="10 11" key="1">
    <citation type="journal article" date="2014" name="Nature">
        <title>Sequential evolution of bacterial morphology by co-option of a developmental regulator.</title>
        <authorList>
            <person name="Jiang C."/>
            <person name="Brown P.J."/>
            <person name="Ducret A."/>
            <person name="Brun Y.V."/>
        </authorList>
    </citation>
    <scope>NUCLEOTIDE SEQUENCE [LARGE SCALE GENOMIC DNA]</scope>
    <source>
        <strain evidence="10 11">DSM 16100</strain>
    </source>
</reference>
<evidence type="ECO:0000256" key="2">
    <source>
        <dbReference type="ARBA" id="ARBA00004613"/>
    </source>
</evidence>
<dbReference type="InterPro" id="IPR001444">
    <property type="entry name" value="Flag_bb_rod_N"/>
</dbReference>
<dbReference type="SUPFAM" id="SSF64518">
    <property type="entry name" value="Phase 1 flagellin"/>
    <property type="match status" value="1"/>
</dbReference>
<dbReference type="GO" id="GO:0005198">
    <property type="term" value="F:structural molecule activity"/>
    <property type="evidence" value="ECO:0007669"/>
    <property type="project" value="InterPro"/>
</dbReference>
<evidence type="ECO:0000256" key="3">
    <source>
        <dbReference type="ARBA" id="ARBA00009677"/>
    </source>
</evidence>
<protein>
    <recommendedName>
        <fullName evidence="4">Flagellar hook-associated protein 1</fullName>
    </recommendedName>
</protein>
<sequence>MNIGVSGLMTAQDQLRVVSDNMSNINTPGYIRKVAHQSSIVTAGVGMGVRSDQATLAADKYLQAAALKATSTSARSDVSYELLDQIQAQFGDITDSNNLFNQASAALSSFAQIGEDPTSSAGRQQALSYLSSFLSEGDRISKKIQTVRGDADARIGSDVNSVNDLLKSISELNASISTATVTGDDATGSQTTQLAYIDQLSKLVDVSVTQNTNGGVTVRTQSGMLLANDTNYATLSYKPTTGVDASTSFGPISVTGVTGETRDLTDSLTSGEIKGLLDIRDKTSVAVNAQLNEYVTQFSAQINAAHNASSAVPAPAILTGKNTSLTEGEAIKGFTGETNIVTLDSAGNIAHTMKITFDADGSGNGGYAVDGGGGGTIGFSASSFVSDINAGLVGAQLDFTDGVMTLKTNGTTGNDGVAIVDSAANTGTGTTPSSKFGQGFSQFFGMNDVITSPNPTNYKTGLSAGDANGFTTGTVGFSLKSAAGATVTTVNVSMTGGDMTSMVTSLNDTSTGLGRYGTFSLDSSGTLSFKGFGNPANTLAVNSDDTSRNGTGASFSKFFGLGDGAGSIASSLSIADRINKDPKEMALAQVNLNAASGLNALNAGDGKGALAMAAVGSKPTTFNSAGLNSGGLSTLERYASDLAGQVGNLAANAKTNKESNAALLSEAGSRRDAYQGVNLDEELVNLTTYQQAYSAAGRLVQAAKDMYDVLLNMV</sequence>
<name>V4PBY3_9CAUL</name>
<dbReference type="STRING" id="1121022.GCA_000376105_00696"/>
<feature type="domain" description="Flagellar basal body rod protein N-terminal" evidence="7">
    <location>
        <begin position="1"/>
        <end position="30"/>
    </location>
</feature>
<dbReference type="AlphaFoldDB" id="V4PBY3"/>
<feature type="domain" description="Flagellar hook-associated protein FlgK helical" evidence="9">
    <location>
        <begin position="83"/>
        <end position="308"/>
    </location>
</feature>
<dbReference type="eggNOG" id="COG1256">
    <property type="taxonomic scope" value="Bacteria"/>
</dbReference>
<accession>V4PBY3</accession>
<evidence type="ECO:0000256" key="5">
    <source>
        <dbReference type="ARBA" id="ARBA00022525"/>
    </source>
</evidence>
<evidence type="ECO:0000256" key="4">
    <source>
        <dbReference type="ARBA" id="ARBA00016244"/>
    </source>
</evidence>
<dbReference type="PROSITE" id="PS00588">
    <property type="entry name" value="FLAGELLA_BB_ROD"/>
    <property type="match status" value="1"/>
</dbReference>
<evidence type="ECO:0000259" key="7">
    <source>
        <dbReference type="Pfam" id="PF00460"/>
    </source>
</evidence>
<dbReference type="GO" id="GO:0009425">
    <property type="term" value="C:bacterial-type flagellum basal body"/>
    <property type="evidence" value="ECO:0007669"/>
    <property type="project" value="UniProtKB-SubCell"/>
</dbReference>
<evidence type="ECO:0000313" key="11">
    <source>
        <dbReference type="Proteomes" id="UP000017837"/>
    </source>
</evidence>
<dbReference type="Pfam" id="PF06429">
    <property type="entry name" value="Flg_bbr_C"/>
    <property type="match status" value="1"/>
</dbReference>
<dbReference type="PANTHER" id="PTHR30033:SF2">
    <property type="entry name" value="FLAGELLAR HOOK PROTEIN"/>
    <property type="match status" value="1"/>
</dbReference>
<evidence type="ECO:0000313" key="10">
    <source>
        <dbReference type="EMBL" id="ESQ84614.1"/>
    </source>
</evidence>
<keyword evidence="5" id="KW-0964">Secreted</keyword>